<dbReference type="InterPro" id="IPR001370">
    <property type="entry name" value="BIR_rpt"/>
</dbReference>
<keyword evidence="4" id="KW-1185">Reference proteome</keyword>
<evidence type="ECO:0000256" key="1">
    <source>
        <dbReference type="SAM" id="MobiDB-lite"/>
    </source>
</evidence>
<reference evidence="3" key="1">
    <citation type="journal article" date="2019" name="bioRxiv">
        <title>The Genome of the Zebra Mussel, Dreissena polymorpha: A Resource for Invasive Species Research.</title>
        <authorList>
            <person name="McCartney M.A."/>
            <person name="Auch B."/>
            <person name="Kono T."/>
            <person name="Mallez S."/>
            <person name="Zhang Y."/>
            <person name="Obille A."/>
            <person name="Becker A."/>
            <person name="Abrahante J.E."/>
            <person name="Garbe J."/>
            <person name="Badalamenti J.P."/>
            <person name="Herman A."/>
            <person name="Mangelson H."/>
            <person name="Liachko I."/>
            <person name="Sullivan S."/>
            <person name="Sone E.D."/>
            <person name="Koren S."/>
            <person name="Silverstein K.A.T."/>
            <person name="Beckman K.B."/>
            <person name="Gohl D.M."/>
        </authorList>
    </citation>
    <scope>NUCLEOTIDE SEQUENCE</scope>
    <source>
        <strain evidence="3">Duluth1</strain>
        <tissue evidence="3">Whole animal</tissue>
    </source>
</reference>
<dbReference type="PANTHER" id="PTHR10044:SF139">
    <property type="entry name" value="DEATH-ASSOCIATED INHIBITOR OF APOPTOSIS 2"/>
    <property type="match status" value="1"/>
</dbReference>
<keyword evidence="2" id="KW-1133">Transmembrane helix</keyword>
<feature type="compositionally biased region" description="Polar residues" evidence="1">
    <location>
        <begin position="504"/>
        <end position="524"/>
    </location>
</feature>
<keyword evidence="2" id="KW-0472">Membrane</keyword>
<dbReference type="SMART" id="SM00238">
    <property type="entry name" value="BIR"/>
    <property type="match status" value="1"/>
</dbReference>
<dbReference type="InterPro" id="IPR050784">
    <property type="entry name" value="IAP"/>
</dbReference>
<dbReference type="Gene3D" id="1.10.1170.10">
    <property type="entry name" value="Inhibitor Of Apoptosis Protein (2mihbC-IAP-1), Chain A"/>
    <property type="match status" value="1"/>
</dbReference>
<dbReference type="EMBL" id="JAIWYP010000006">
    <property type="protein sequence ID" value="KAH3815230.1"/>
    <property type="molecule type" value="Genomic_DNA"/>
</dbReference>
<dbReference type="Gene3D" id="3.30.40.10">
    <property type="entry name" value="Zinc/RING finger domain, C3HC4 (zinc finger)"/>
    <property type="match status" value="1"/>
</dbReference>
<dbReference type="Pfam" id="PF13920">
    <property type="entry name" value="zf-C3HC4_3"/>
    <property type="match status" value="1"/>
</dbReference>
<proteinExistence type="predicted"/>
<evidence type="ECO:0000313" key="3">
    <source>
        <dbReference type="EMBL" id="KAH3815230.1"/>
    </source>
</evidence>
<reference evidence="3" key="2">
    <citation type="submission" date="2020-11" db="EMBL/GenBank/DDBJ databases">
        <authorList>
            <person name="McCartney M.A."/>
            <person name="Auch B."/>
            <person name="Kono T."/>
            <person name="Mallez S."/>
            <person name="Becker A."/>
            <person name="Gohl D.M."/>
            <person name="Silverstein K.A.T."/>
            <person name="Koren S."/>
            <person name="Bechman K.B."/>
            <person name="Herman A."/>
            <person name="Abrahante J.E."/>
            <person name="Garbe J."/>
        </authorList>
    </citation>
    <scope>NUCLEOTIDE SEQUENCE</scope>
    <source>
        <strain evidence="3">Duluth1</strain>
        <tissue evidence="3">Whole animal</tissue>
    </source>
</reference>
<name>A0A9D4GDP6_DREPO</name>
<dbReference type="SUPFAM" id="SSF57924">
    <property type="entry name" value="Inhibitor of apoptosis (IAP) repeat"/>
    <property type="match status" value="1"/>
</dbReference>
<dbReference type="CDD" id="cd00022">
    <property type="entry name" value="BIR"/>
    <property type="match status" value="1"/>
</dbReference>
<dbReference type="GO" id="GO:0005634">
    <property type="term" value="C:nucleus"/>
    <property type="evidence" value="ECO:0007669"/>
    <property type="project" value="TreeGrafter"/>
</dbReference>
<dbReference type="GO" id="GO:0005737">
    <property type="term" value="C:cytoplasm"/>
    <property type="evidence" value="ECO:0007669"/>
    <property type="project" value="TreeGrafter"/>
</dbReference>
<feature type="region of interest" description="Disordered" evidence="1">
    <location>
        <begin position="482"/>
        <end position="524"/>
    </location>
</feature>
<dbReference type="OrthoDB" id="6063402at2759"/>
<dbReference type="Pfam" id="PF00653">
    <property type="entry name" value="BIR"/>
    <property type="match status" value="1"/>
</dbReference>
<dbReference type="PROSITE" id="PS01282">
    <property type="entry name" value="BIR_REPEAT_1"/>
    <property type="match status" value="1"/>
</dbReference>
<feature type="transmembrane region" description="Helical" evidence="2">
    <location>
        <begin position="6"/>
        <end position="23"/>
    </location>
</feature>
<protein>
    <recommendedName>
        <fullName evidence="5">RING-type domain-containing protein</fullName>
    </recommendedName>
</protein>
<dbReference type="PANTHER" id="PTHR10044">
    <property type="entry name" value="INHIBITOR OF APOPTOSIS"/>
    <property type="match status" value="1"/>
</dbReference>
<dbReference type="Proteomes" id="UP000828390">
    <property type="component" value="Unassembled WGS sequence"/>
</dbReference>
<feature type="transmembrane region" description="Helical" evidence="2">
    <location>
        <begin position="203"/>
        <end position="225"/>
    </location>
</feature>
<comment type="caution">
    <text evidence="3">The sequence shown here is derived from an EMBL/GenBank/DDBJ whole genome shotgun (WGS) entry which is preliminary data.</text>
</comment>
<dbReference type="PROSITE" id="PS50143">
    <property type="entry name" value="BIR_REPEAT_2"/>
    <property type="match status" value="1"/>
</dbReference>
<organism evidence="3 4">
    <name type="scientific">Dreissena polymorpha</name>
    <name type="common">Zebra mussel</name>
    <name type="synonym">Mytilus polymorpha</name>
    <dbReference type="NCBI Taxonomy" id="45954"/>
    <lineage>
        <taxon>Eukaryota</taxon>
        <taxon>Metazoa</taxon>
        <taxon>Spiralia</taxon>
        <taxon>Lophotrochozoa</taxon>
        <taxon>Mollusca</taxon>
        <taxon>Bivalvia</taxon>
        <taxon>Autobranchia</taxon>
        <taxon>Heteroconchia</taxon>
        <taxon>Euheterodonta</taxon>
        <taxon>Imparidentia</taxon>
        <taxon>Neoheterodontei</taxon>
        <taxon>Myida</taxon>
        <taxon>Dreissenoidea</taxon>
        <taxon>Dreissenidae</taxon>
        <taxon>Dreissena</taxon>
    </lineage>
</organism>
<evidence type="ECO:0000256" key="2">
    <source>
        <dbReference type="SAM" id="Phobius"/>
    </source>
</evidence>
<evidence type="ECO:0000313" key="4">
    <source>
        <dbReference type="Proteomes" id="UP000828390"/>
    </source>
</evidence>
<keyword evidence="2" id="KW-0812">Transmembrane</keyword>
<dbReference type="InterPro" id="IPR013083">
    <property type="entry name" value="Znf_RING/FYVE/PHD"/>
</dbReference>
<evidence type="ECO:0008006" key="5">
    <source>
        <dbReference type="Google" id="ProtNLM"/>
    </source>
</evidence>
<dbReference type="AlphaFoldDB" id="A0A9D4GDP6"/>
<gene>
    <name evidence="3" type="ORF">DPMN_143753</name>
</gene>
<accession>A0A9D4GDP6</accession>
<sequence>MHANTSLLNVNILMFAGTAWFVFHYSTFENHDILVTSAKHPTSLGVLVGDYDFAEPPQDLSYRRRPSICKVLLNLHSSEPRCQPLTARCRSVCLECEMPLTLRYQRLFDRSSGEEAKRMYSSCRINLQCARHFMSSHTNVSPVEATDCLDNTDAHFVFRSYVWKHRLPTLVCDVKEIKTISLLPLSSGWTNIFEKNMQTYLKIAVQGALIISMFIIRYIVLFMFVTTTRSQTSEKYTLKVSTSVDPHTCILYICLSVCRSISSLLDIITTVCCSFNSFKYNQKLLPKYDTEIGRDNKITSKIDTYGCDIYKQLYGHSSDCSMIDDIYEKLHLRIWLRLDAFTEFDHHLQPQAWVAPVLSPVNRIIDRLANHERVNPRESMRHESLRLCTFRTYPTSEKPSCVKLAKAGFYYASQGDEVICYCCAKRISNWNERDDPMRAHRLVSPSCPFLLRNSEFNEPVTDDGNASTNSALTRLLNSLDNLDEDTASNNSDQTPSDEHVERQISPSSNTENIEPSDHATQSGACGTATDILSFNNTAKLSSNNIGKSSEDCYMSLPAQPYKRSIPAGNFVLDNGPATSVLEAASNCTPNSNHTHCQTDENRKCPSPEKNLRAELLKENRALKAQSLCMKCHRNEVCIAFLPCGHLVSCEACSTEPSARKCFSCDAVVKARIKAFIV</sequence>